<reference evidence="2 3" key="2">
    <citation type="journal article" date="2008" name="Bioinformatics">
        <title>Assembly reconciliation.</title>
        <authorList>
            <person name="Zimin A.V."/>
            <person name="Smith D.R."/>
            <person name="Sutton G."/>
            <person name="Yorke J.A."/>
        </authorList>
    </citation>
    <scope>NUCLEOTIDE SEQUENCE [LARGE SCALE GENOMIC DNA]</scope>
    <source>
        <strain evidence="2 3">TSC#14021-0224.01</strain>
    </source>
</reference>
<organism evidence="2 3">
    <name type="scientific">Drosophila erecta</name>
    <name type="common">Fruit fly</name>
    <dbReference type="NCBI Taxonomy" id="7220"/>
    <lineage>
        <taxon>Eukaryota</taxon>
        <taxon>Metazoa</taxon>
        <taxon>Ecdysozoa</taxon>
        <taxon>Arthropoda</taxon>
        <taxon>Hexapoda</taxon>
        <taxon>Insecta</taxon>
        <taxon>Pterygota</taxon>
        <taxon>Neoptera</taxon>
        <taxon>Endopterygota</taxon>
        <taxon>Diptera</taxon>
        <taxon>Brachycera</taxon>
        <taxon>Muscomorpha</taxon>
        <taxon>Ephydroidea</taxon>
        <taxon>Drosophilidae</taxon>
        <taxon>Drosophila</taxon>
        <taxon>Sophophora</taxon>
    </lineage>
</organism>
<dbReference type="HOGENOM" id="CLU_1908836_0_0_1"/>
<proteinExistence type="predicted"/>
<dbReference type="PhylomeDB" id="B3N5Q8"/>
<keyword evidence="1" id="KW-0812">Transmembrane</keyword>
<feature type="transmembrane region" description="Helical" evidence="1">
    <location>
        <begin position="107"/>
        <end position="129"/>
    </location>
</feature>
<keyword evidence="1" id="KW-0472">Membrane</keyword>
<name>B3N5Q8_DROER</name>
<keyword evidence="1" id="KW-1133">Transmembrane helix</keyword>
<feature type="transmembrane region" description="Helical" evidence="1">
    <location>
        <begin position="7"/>
        <end position="26"/>
    </location>
</feature>
<keyword evidence="3" id="KW-1185">Reference proteome</keyword>
<dbReference type="Proteomes" id="UP000008711">
    <property type="component" value="Unassembled WGS sequence"/>
</dbReference>
<evidence type="ECO:0000313" key="3">
    <source>
        <dbReference type="Proteomes" id="UP000008711"/>
    </source>
</evidence>
<protein>
    <submittedName>
        <fullName evidence="2">Uncharacterized protein</fullName>
    </submittedName>
</protein>
<feature type="transmembrane region" description="Helical" evidence="1">
    <location>
        <begin position="46"/>
        <end position="68"/>
    </location>
</feature>
<dbReference type="AlphaFoldDB" id="B3N5Q8"/>
<sequence length="133" mass="14878">MPIIKKFCYCFSLRTGAFTIAYAGLTMDLLDAIAAIYTENHYCGDIILLAMISTVWNILSELVLLTALYRDNPHLLPVHLVTCLCGLIIEMNSHMLIASLGVTDYILMSYAFFLIAFVTADVVIVLSYYHSEV</sequence>
<reference evidence="2 3" key="1">
    <citation type="journal article" date="2007" name="Nature">
        <title>Evolution of genes and genomes on the Drosophila phylogeny.</title>
        <authorList>
            <consortium name="Drosophila 12 Genomes Consortium"/>
            <person name="Clark A.G."/>
            <person name="Eisen M.B."/>
            <person name="Smith D.R."/>
            <person name="Bergman C.M."/>
            <person name="Oliver B."/>
            <person name="Markow T.A."/>
            <person name="Kaufman T.C."/>
            <person name="Kellis M."/>
            <person name="Gelbart W."/>
            <person name="Iyer V.N."/>
            <person name="Pollard D.A."/>
            <person name="Sackton T.B."/>
            <person name="Larracuente A.M."/>
            <person name="Singh N.D."/>
            <person name="Abad J.P."/>
            <person name="Abt D.N."/>
            <person name="Adryan B."/>
            <person name="Aguade M."/>
            <person name="Akashi H."/>
            <person name="Anderson W.W."/>
            <person name="Aquadro C.F."/>
            <person name="Ardell D.H."/>
            <person name="Arguello R."/>
            <person name="Artieri C.G."/>
            <person name="Barbash D.A."/>
            <person name="Barker D."/>
            <person name="Barsanti P."/>
            <person name="Batterham P."/>
            <person name="Batzoglou S."/>
            <person name="Begun D."/>
            <person name="Bhutkar A."/>
            <person name="Blanco E."/>
            <person name="Bosak S.A."/>
            <person name="Bradley R.K."/>
            <person name="Brand A.D."/>
            <person name="Brent M.R."/>
            <person name="Brooks A.N."/>
            <person name="Brown R.H."/>
            <person name="Butlin R.K."/>
            <person name="Caggese C."/>
            <person name="Calvi B.R."/>
            <person name="Bernardo de Carvalho A."/>
            <person name="Caspi A."/>
            <person name="Castrezana S."/>
            <person name="Celniker S.E."/>
            <person name="Chang J.L."/>
            <person name="Chapple C."/>
            <person name="Chatterji S."/>
            <person name="Chinwalla A."/>
            <person name="Civetta A."/>
            <person name="Clifton S.W."/>
            <person name="Comeron J.M."/>
            <person name="Costello J.C."/>
            <person name="Coyne J.A."/>
            <person name="Daub J."/>
            <person name="David R.G."/>
            <person name="Delcher A.L."/>
            <person name="Delehaunty K."/>
            <person name="Do C.B."/>
            <person name="Ebling H."/>
            <person name="Edwards K."/>
            <person name="Eickbush T."/>
            <person name="Evans J.D."/>
            <person name="Filipski A."/>
            <person name="Findeiss S."/>
            <person name="Freyhult E."/>
            <person name="Fulton L."/>
            <person name="Fulton R."/>
            <person name="Garcia A.C."/>
            <person name="Gardiner A."/>
            <person name="Garfield D.A."/>
            <person name="Garvin B.E."/>
            <person name="Gibson G."/>
            <person name="Gilbert D."/>
            <person name="Gnerre S."/>
            <person name="Godfrey J."/>
            <person name="Good R."/>
            <person name="Gotea V."/>
            <person name="Gravely B."/>
            <person name="Greenberg A.J."/>
            <person name="Griffiths-Jones S."/>
            <person name="Gross S."/>
            <person name="Guigo R."/>
            <person name="Gustafson E.A."/>
            <person name="Haerty W."/>
            <person name="Hahn M.W."/>
            <person name="Halligan D.L."/>
            <person name="Halpern A.L."/>
            <person name="Halter G.M."/>
            <person name="Han M.V."/>
            <person name="Heger A."/>
            <person name="Hillier L."/>
            <person name="Hinrichs A.S."/>
            <person name="Holmes I."/>
            <person name="Hoskins R.A."/>
            <person name="Hubisz M.J."/>
            <person name="Hultmark D."/>
            <person name="Huntley M.A."/>
            <person name="Jaffe D.B."/>
            <person name="Jagadeeshan S."/>
            <person name="Jeck W.R."/>
            <person name="Johnson J."/>
            <person name="Jones C.D."/>
            <person name="Jordan W.C."/>
            <person name="Karpen G.H."/>
            <person name="Kataoka E."/>
            <person name="Keightley P.D."/>
            <person name="Kheradpour P."/>
            <person name="Kirkness E.F."/>
            <person name="Koerich L.B."/>
            <person name="Kristiansen K."/>
            <person name="Kudrna D."/>
            <person name="Kulathinal R.J."/>
            <person name="Kumar S."/>
            <person name="Kwok R."/>
            <person name="Lander E."/>
            <person name="Langley C.H."/>
            <person name="Lapoint R."/>
            <person name="Lazzaro B.P."/>
            <person name="Lee S.J."/>
            <person name="Levesque L."/>
            <person name="Li R."/>
            <person name="Lin C.F."/>
            <person name="Lin M.F."/>
            <person name="Lindblad-Toh K."/>
            <person name="Llopart A."/>
            <person name="Long M."/>
            <person name="Low L."/>
            <person name="Lozovsky E."/>
            <person name="Lu J."/>
            <person name="Luo M."/>
            <person name="Machado C.A."/>
            <person name="Makalowski W."/>
            <person name="Marzo M."/>
            <person name="Matsuda M."/>
            <person name="Matzkin L."/>
            <person name="McAllister B."/>
            <person name="McBride C.S."/>
            <person name="McKernan B."/>
            <person name="McKernan K."/>
            <person name="Mendez-Lago M."/>
            <person name="Minx P."/>
            <person name="Mollenhauer M.U."/>
            <person name="Montooth K."/>
            <person name="Mount S.M."/>
            <person name="Mu X."/>
            <person name="Myers E."/>
            <person name="Negre B."/>
            <person name="Newfeld S."/>
            <person name="Nielsen R."/>
            <person name="Noor M.A."/>
            <person name="O'Grady P."/>
            <person name="Pachter L."/>
            <person name="Papaceit M."/>
            <person name="Parisi M.J."/>
            <person name="Parisi M."/>
            <person name="Parts L."/>
            <person name="Pedersen J.S."/>
            <person name="Pesole G."/>
            <person name="Phillippy A.M."/>
            <person name="Ponting C.P."/>
            <person name="Pop M."/>
            <person name="Porcelli D."/>
            <person name="Powell J.R."/>
            <person name="Prohaska S."/>
            <person name="Pruitt K."/>
            <person name="Puig M."/>
            <person name="Quesneville H."/>
            <person name="Ram K.R."/>
            <person name="Rand D."/>
            <person name="Rasmussen M.D."/>
            <person name="Reed L.K."/>
            <person name="Reenan R."/>
            <person name="Reily A."/>
            <person name="Remington K.A."/>
            <person name="Rieger T.T."/>
            <person name="Ritchie M.G."/>
            <person name="Robin C."/>
            <person name="Rogers Y.H."/>
            <person name="Rohde C."/>
            <person name="Rozas J."/>
            <person name="Rubenfield M.J."/>
            <person name="Ruiz A."/>
            <person name="Russo S."/>
            <person name="Salzberg S.L."/>
            <person name="Sanchez-Gracia A."/>
            <person name="Saranga D.J."/>
            <person name="Sato H."/>
            <person name="Schaeffer S.W."/>
            <person name="Schatz M.C."/>
            <person name="Schlenke T."/>
            <person name="Schwartz R."/>
            <person name="Segarra C."/>
            <person name="Singh R.S."/>
            <person name="Sirot L."/>
            <person name="Sirota M."/>
            <person name="Sisneros N.B."/>
            <person name="Smith C.D."/>
            <person name="Smith T.F."/>
            <person name="Spieth J."/>
            <person name="Stage D.E."/>
            <person name="Stark A."/>
            <person name="Stephan W."/>
            <person name="Strausberg R.L."/>
            <person name="Strempel S."/>
            <person name="Sturgill D."/>
            <person name="Sutton G."/>
            <person name="Sutton G.G."/>
            <person name="Tao W."/>
            <person name="Teichmann S."/>
            <person name="Tobari Y.N."/>
            <person name="Tomimura Y."/>
            <person name="Tsolas J.M."/>
            <person name="Valente V.L."/>
            <person name="Venter E."/>
            <person name="Venter J.C."/>
            <person name="Vicario S."/>
            <person name="Vieira F.G."/>
            <person name="Vilella A.J."/>
            <person name="Villasante A."/>
            <person name="Walenz B."/>
            <person name="Wang J."/>
            <person name="Wasserman M."/>
            <person name="Watts T."/>
            <person name="Wilson D."/>
            <person name="Wilson R.K."/>
            <person name="Wing R.A."/>
            <person name="Wolfner M.F."/>
            <person name="Wong A."/>
            <person name="Wong G.K."/>
            <person name="Wu C.I."/>
            <person name="Wu G."/>
            <person name="Yamamoto D."/>
            <person name="Yang H.P."/>
            <person name="Yang S.P."/>
            <person name="Yorke J.A."/>
            <person name="Yoshida K."/>
            <person name="Zdobnov E."/>
            <person name="Zhang P."/>
            <person name="Zhang Y."/>
            <person name="Zimin A.V."/>
            <person name="Baldwin J."/>
            <person name="Abdouelleil A."/>
            <person name="Abdulkadir J."/>
            <person name="Abebe A."/>
            <person name="Abera B."/>
            <person name="Abreu J."/>
            <person name="Acer S.C."/>
            <person name="Aftuck L."/>
            <person name="Alexander A."/>
            <person name="An P."/>
            <person name="Anderson E."/>
            <person name="Anderson S."/>
            <person name="Arachi H."/>
            <person name="Azer M."/>
            <person name="Bachantsang P."/>
            <person name="Barry A."/>
            <person name="Bayul T."/>
            <person name="Berlin A."/>
            <person name="Bessette D."/>
            <person name="Bloom T."/>
            <person name="Blye J."/>
            <person name="Boguslavskiy L."/>
            <person name="Bonnet C."/>
            <person name="Boukhgalter B."/>
            <person name="Bourzgui I."/>
            <person name="Brown A."/>
            <person name="Cahill P."/>
            <person name="Channer S."/>
            <person name="Cheshatsang Y."/>
            <person name="Chuda L."/>
            <person name="Citroen M."/>
            <person name="Collymore A."/>
            <person name="Cooke P."/>
            <person name="Costello M."/>
            <person name="D'Aco K."/>
            <person name="Daza R."/>
            <person name="De Haan G."/>
            <person name="DeGray S."/>
            <person name="DeMaso C."/>
            <person name="Dhargay N."/>
            <person name="Dooley K."/>
            <person name="Dooley E."/>
            <person name="Doricent M."/>
            <person name="Dorje P."/>
            <person name="Dorjee K."/>
            <person name="Dupes A."/>
            <person name="Elong R."/>
            <person name="Falk J."/>
            <person name="Farina A."/>
            <person name="Faro S."/>
            <person name="Ferguson D."/>
            <person name="Fisher S."/>
            <person name="Foley C.D."/>
            <person name="Franke A."/>
            <person name="Friedrich D."/>
            <person name="Gadbois L."/>
            <person name="Gearin G."/>
            <person name="Gearin C.R."/>
            <person name="Giannoukos G."/>
            <person name="Goode T."/>
            <person name="Graham J."/>
            <person name="Grandbois E."/>
            <person name="Grewal S."/>
            <person name="Gyaltsen K."/>
            <person name="Hafez N."/>
            <person name="Hagos B."/>
            <person name="Hall J."/>
            <person name="Henson C."/>
            <person name="Hollinger A."/>
            <person name="Honan T."/>
            <person name="Huard M.D."/>
            <person name="Hughes L."/>
            <person name="Hurhula B."/>
            <person name="Husby M.E."/>
            <person name="Kamat A."/>
            <person name="Kanga B."/>
            <person name="Kashin S."/>
            <person name="Khazanovich D."/>
            <person name="Kisner P."/>
            <person name="Lance K."/>
            <person name="Lara M."/>
            <person name="Lee W."/>
            <person name="Lennon N."/>
            <person name="Letendre F."/>
            <person name="LeVine R."/>
            <person name="Lipovsky A."/>
            <person name="Liu X."/>
            <person name="Liu J."/>
            <person name="Liu S."/>
            <person name="Lokyitsang T."/>
            <person name="Lokyitsang Y."/>
            <person name="Lubonja R."/>
            <person name="Lui A."/>
            <person name="MacDonald P."/>
            <person name="Magnisalis V."/>
            <person name="Maru K."/>
            <person name="Matthews C."/>
            <person name="McCusker W."/>
            <person name="McDonough S."/>
            <person name="Mehta T."/>
            <person name="Meldrim J."/>
            <person name="Meneus L."/>
            <person name="Mihai O."/>
            <person name="Mihalev A."/>
            <person name="Mihova T."/>
            <person name="Mittelman R."/>
            <person name="Mlenga V."/>
            <person name="Montmayeur A."/>
            <person name="Mulrain L."/>
            <person name="Navidi A."/>
            <person name="Naylor J."/>
            <person name="Negash T."/>
            <person name="Nguyen T."/>
            <person name="Nguyen N."/>
            <person name="Nicol R."/>
            <person name="Norbu C."/>
            <person name="Norbu N."/>
            <person name="Novod N."/>
            <person name="O'Neill B."/>
            <person name="Osman S."/>
            <person name="Markiewicz E."/>
            <person name="Oyono O.L."/>
            <person name="Patti C."/>
            <person name="Phunkhang P."/>
            <person name="Pierre F."/>
            <person name="Priest M."/>
            <person name="Raghuraman S."/>
            <person name="Rege F."/>
            <person name="Reyes R."/>
            <person name="Rise C."/>
            <person name="Rogov P."/>
            <person name="Ross K."/>
            <person name="Ryan E."/>
            <person name="Settipalli S."/>
            <person name="Shea T."/>
            <person name="Sherpa N."/>
            <person name="Shi L."/>
            <person name="Shih D."/>
            <person name="Sparrow T."/>
            <person name="Spaulding J."/>
            <person name="Stalker J."/>
            <person name="Stange-Thomann N."/>
            <person name="Stavropoulos S."/>
            <person name="Stone C."/>
            <person name="Strader C."/>
            <person name="Tesfaye S."/>
            <person name="Thomson T."/>
            <person name="Thoulutsang Y."/>
            <person name="Thoulutsang D."/>
            <person name="Topham K."/>
            <person name="Topping I."/>
            <person name="Tsamla T."/>
            <person name="Vassiliev H."/>
            <person name="Vo A."/>
            <person name="Wangchuk T."/>
            <person name="Wangdi T."/>
            <person name="Weiand M."/>
            <person name="Wilkinson J."/>
            <person name="Wilson A."/>
            <person name="Yadav S."/>
            <person name="Young G."/>
            <person name="Yu Q."/>
            <person name="Zembek L."/>
            <person name="Zhong D."/>
            <person name="Zimmer A."/>
            <person name="Zwirko Z."/>
            <person name="Jaffe D.B."/>
            <person name="Alvarez P."/>
            <person name="Brockman W."/>
            <person name="Butler J."/>
            <person name="Chin C."/>
            <person name="Gnerre S."/>
            <person name="Grabherr M."/>
            <person name="Kleber M."/>
            <person name="Mauceli E."/>
            <person name="MacCallum I."/>
        </authorList>
    </citation>
    <scope>NUCLEOTIDE SEQUENCE [LARGE SCALE GENOMIC DNA]</scope>
    <source>
        <strain evidence="2 3">TSC#14021-0224.01</strain>
    </source>
</reference>
<evidence type="ECO:0000313" key="2">
    <source>
        <dbReference type="EMBL" id="EDV58017.1"/>
    </source>
</evidence>
<dbReference type="GO" id="GO:0048515">
    <property type="term" value="P:spermatid differentiation"/>
    <property type="evidence" value="ECO:0007669"/>
    <property type="project" value="EnsemblMetazoa"/>
</dbReference>
<dbReference type="OrthoDB" id="7828669at2759"/>
<evidence type="ECO:0000256" key="1">
    <source>
        <dbReference type="SAM" id="Phobius"/>
    </source>
</evidence>
<gene>
    <name evidence="2" type="primary">Dere\GG25155</name>
    <name evidence="2" type="synonym">dere_GLEANR_9814</name>
    <name evidence="2" type="synonym">GG25155</name>
    <name evidence="2" type="ORF">Dere_GG25155</name>
</gene>
<feature type="transmembrane region" description="Helical" evidence="1">
    <location>
        <begin position="80"/>
        <end position="101"/>
    </location>
</feature>
<accession>B3N5Q8</accession>
<dbReference type="EMBL" id="CH954177">
    <property type="protein sequence ID" value="EDV58017.1"/>
    <property type="molecule type" value="Genomic_DNA"/>
</dbReference>
<dbReference type="OMA" id="IVEMICH"/>